<dbReference type="STRING" id="1798495.A3C19_01585"/>
<evidence type="ECO:0000259" key="1">
    <source>
        <dbReference type="Pfam" id="PF00534"/>
    </source>
</evidence>
<dbReference type="SUPFAM" id="SSF53756">
    <property type="entry name" value="UDP-Glycosyltransferase/glycogen phosphorylase"/>
    <property type="match status" value="1"/>
</dbReference>
<dbReference type="Proteomes" id="UP000178532">
    <property type="component" value="Unassembled WGS sequence"/>
</dbReference>
<organism evidence="2 3">
    <name type="scientific">Candidatus Kaiserbacteria bacterium RIFCSPHIGHO2_02_FULL_54_22</name>
    <dbReference type="NCBI Taxonomy" id="1798495"/>
    <lineage>
        <taxon>Bacteria</taxon>
        <taxon>Candidatus Kaiseribacteriota</taxon>
    </lineage>
</organism>
<feature type="domain" description="Glycosyl transferase family 1" evidence="1">
    <location>
        <begin position="167"/>
        <end position="266"/>
    </location>
</feature>
<proteinExistence type="predicted"/>
<evidence type="ECO:0000313" key="3">
    <source>
        <dbReference type="Proteomes" id="UP000178532"/>
    </source>
</evidence>
<evidence type="ECO:0000313" key="2">
    <source>
        <dbReference type="EMBL" id="OGG61426.1"/>
    </source>
</evidence>
<dbReference type="InterPro" id="IPR050194">
    <property type="entry name" value="Glycosyltransferase_grp1"/>
</dbReference>
<gene>
    <name evidence="2" type="ORF">A3C19_01585</name>
</gene>
<dbReference type="PANTHER" id="PTHR45947">
    <property type="entry name" value="SULFOQUINOVOSYL TRANSFERASE SQD2"/>
    <property type="match status" value="1"/>
</dbReference>
<sequence length="300" mass="34307">MRLLIVTQAVASEDSVLGFFVRWIEEFAKHCERIEIICLKEGKHRLPANVCVYSLGKEKGVSRMTYLLNFYRYIWRLRRDYDAVFVHMNPEYTVLGGPLWRFFGKRTALWYTHKSVNLKLRIAAVFADIIFTASKESFRLHSRKVRVMRHGVDTDFFSPDTSVARGEWILSVGRLMKSKRHDLAIRRAAQEGKVLRIAGEGPERARLEALAHAQHASVQFLGGLTQAQLRDEYRTATYFVHTSETGSLDKVVLEALACGLKIITNDPALKPLENEGPQYVRKHHSLQRLIPAILGSMQAI</sequence>
<protein>
    <recommendedName>
        <fullName evidence="1">Glycosyl transferase family 1 domain-containing protein</fullName>
    </recommendedName>
</protein>
<dbReference type="AlphaFoldDB" id="A0A1F6DJ74"/>
<dbReference type="Gene3D" id="3.40.50.2000">
    <property type="entry name" value="Glycogen Phosphorylase B"/>
    <property type="match status" value="2"/>
</dbReference>
<reference evidence="2 3" key="1">
    <citation type="journal article" date="2016" name="Nat. Commun.">
        <title>Thousands of microbial genomes shed light on interconnected biogeochemical processes in an aquifer system.</title>
        <authorList>
            <person name="Anantharaman K."/>
            <person name="Brown C.T."/>
            <person name="Hug L.A."/>
            <person name="Sharon I."/>
            <person name="Castelle C.J."/>
            <person name="Probst A.J."/>
            <person name="Thomas B.C."/>
            <person name="Singh A."/>
            <person name="Wilkins M.J."/>
            <person name="Karaoz U."/>
            <person name="Brodie E.L."/>
            <person name="Williams K.H."/>
            <person name="Hubbard S.S."/>
            <person name="Banfield J.F."/>
        </authorList>
    </citation>
    <scope>NUCLEOTIDE SEQUENCE [LARGE SCALE GENOMIC DNA]</scope>
</reference>
<name>A0A1F6DJ74_9BACT</name>
<comment type="caution">
    <text evidence="2">The sequence shown here is derived from an EMBL/GenBank/DDBJ whole genome shotgun (WGS) entry which is preliminary data.</text>
</comment>
<dbReference type="GO" id="GO:0016757">
    <property type="term" value="F:glycosyltransferase activity"/>
    <property type="evidence" value="ECO:0007669"/>
    <property type="project" value="InterPro"/>
</dbReference>
<dbReference type="InterPro" id="IPR001296">
    <property type="entry name" value="Glyco_trans_1"/>
</dbReference>
<dbReference type="EMBL" id="MFLI01000020">
    <property type="protein sequence ID" value="OGG61426.1"/>
    <property type="molecule type" value="Genomic_DNA"/>
</dbReference>
<dbReference type="PANTHER" id="PTHR45947:SF3">
    <property type="entry name" value="SULFOQUINOVOSYL TRANSFERASE SQD2"/>
    <property type="match status" value="1"/>
</dbReference>
<accession>A0A1F6DJ74</accession>
<dbReference type="Pfam" id="PF00534">
    <property type="entry name" value="Glycos_transf_1"/>
    <property type="match status" value="1"/>
</dbReference>